<evidence type="ECO:0000313" key="3">
    <source>
        <dbReference type="Proteomes" id="UP000298058"/>
    </source>
</evidence>
<protein>
    <submittedName>
        <fullName evidence="2">VWA domain-containing protein</fullName>
    </submittedName>
</protein>
<dbReference type="SUPFAM" id="SSF53300">
    <property type="entry name" value="vWA-like"/>
    <property type="match status" value="1"/>
</dbReference>
<proteinExistence type="predicted"/>
<reference evidence="2" key="1">
    <citation type="journal article" date="2019" name="PLoS Negl. Trop. Dis.">
        <title>Revisiting the worldwide diversity of Leptospira species in the environment.</title>
        <authorList>
            <person name="Vincent A.T."/>
            <person name="Schiettekatte O."/>
            <person name="Bourhy P."/>
            <person name="Veyrier F.J."/>
            <person name="Picardeau M."/>
        </authorList>
    </citation>
    <scope>NUCLEOTIDE SEQUENCE [LARGE SCALE GENOMIC DNA]</scope>
    <source>
        <strain evidence="2">201300427</strain>
    </source>
</reference>
<name>A0A4R9M2J5_9LEPT</name>
<dbReference type="AlphaFoldDB" id="A0A4R9M2J5"/>
<feature type="region of interest" description="Disordered" evidence="1">
    <location>
        <begin position="251"/>
        <end position="273"/>
    </location>
</feature>
<dbReference type="RefSeq" id="WP_135758528.1">
    <property type="nucleotide sequence ID" value="NZ_RQHW01000002.1"/>
</dbReference>
<gene>
    <name evidence="2" type="ORF">EHS15_00275</name>
</gene>
<comment type="caution">
    <text evidence="2">The sequence shown here is derived from an EMBL/GenBank/DDBJ whole genome shotgun (WGS) entry which is preliminary data.</text>
</comment>
<sequence>MNLLEDWENKWEEALKLWSDYVKLSSPHFLFSEKEETQEGLTASFAAIRLTDHKVLLSVQKIKKYHLENYPLEIMGHEIGHHVYCPGDISDQGKLIYLVQTAMPRFEHVAPMIVNVYTDLFINDRLKRHNGLRMEEVYQKLGKQKGRFWNFYMRTYEILWALPKETLTNEIVEDDMESDAMLVNRIVRNFPNDWLRGAFDFGNICYPYFIGGDPASSLEKISILHDTAQIGKGGNVPSGITEVEIESIFDEGKDPSLSGGKTKEISSEKKNTPSLSPAQYSAICEALGVKISESEKAYKYYKEKALPHLISFPEQVTPGAPELILEGNESWDLGSPLENINWVDSVIKSPIVIPGYTTVENNYGETPSYEKNKNPIDLDLFVDCSGSMPNPLTEISYLTLAGTILALSALRTGAKVRATLWSGEKEYETTKTFIRDENSILKILTGYIGWGTCFPLDLLEEEYSHRSPQDRKTHILVISDEGIDTMFTQEYHTEPRPLVKSMLQNAGGGGSLVLNLYNPQLTGEIQQMKEDGWDIYPITGWEQLVAFSRNFVRKNYERNQILHKTNH</sequence>
<accession>A0A4R9M2J5</accession>
<organism evidence="2 3">
    <name type="scientific">Leptospira idonii</name>
    <dbReference type="NCBI Taxonomy" id="1193500"/>
    <lineage>
        <taxon>Bacteria</taxon>
        <taxon>Pseudomonadati</taxon>
        <taxon>Spirochaetota</taxon>
        <taxon>Spirochaetia</taxon>
        <taxon>Leptospirales</taxon>
        <taxon>Leptospiraceae</taxon>
        <taxon>Leptospira</taxon>
    </lineage>
</organism>
<evidence type="ECO:0000313" key="2">
    <source>
        <dbReference type="EMBL" id="TGN20993.1"/>
    </source>
</evidence>
<feature type="compositionally biased region" description="Basic and acidic residues" evidence="1">
    <location>
        <begin position="261"/>
        <end position="271"/>
    </location>
</feature>
<dbReference type="Proteomes" id="UP000298058">
    <property type="component" value="Unassembled WGS sequence"/>
</dbReference>
<dbReference type="EMBL" id="RQHW01000002">
    <property type="protein sequence ID" value="TGN20993.1"/>
    <property type="molecule type" value="Genomic_DNA"/>
</dbReference>
<keyword evidence="3" id="KW-1185">Reference proteome</keyword>
<dbReference type="OrthoDB" id="974562at2"/>
<evidence type="ECO:0000256" key="1">
    <source>
        <dbReference type="SAM" id="MobiDB-lite"/>
    </source>
</evidence>
<dbReference type="InterPro" id="IPR036465">
    <property type="entry name" value="vWFA_dom_sf"/>
</dbReference>